<dbReference type="STRING" id="1278311.GCA_000428705_00840"/>
<feature type="transmembrane region" description="Helical" evidence="7">
    <location>
        <begin position="97"/>
        <end position="115"/>
    </location>
</feature>
<evidence type="ECO:0000256" key="5">
    <source>
        <dbReference type="ARBA" id="ARBA00022989"/>
    </source>
</evidence>
<accession>A0A449BG79</accession>
<keyword evidence="11" id="KW-1185">Reference proteome</keyword>
<protein>
    <submittedName>
        <fullName evidence="10">Small-conductance mechanosensitive channel</fullName>
    </submittedName>
</protein>
<dbReference type="InterPro" id="IPR010920">
    <property type="entry name" value="LSM_dom_sf"/>
</dbReference>
<dbReference type="GO" id="GO:0005886">
    <property type="term" value="C:plasma membrane"/>
    <property type="evidence" value="ECO:0007669"/>
    <property type="project" value="UniProtKB-SubCell"/>
</dbReference>
<dbReference type="OrthoDB" id="9809206at2"/>
<dbReference type="Pfam" id="PF00924">
    <property type="entry name" value="MS_channel_2nd"/>
    <property type="match status" value="1"/>
</dbReference>
<dbReference type="GO" id="GO:0008381">
    <property type="term" value="F:mechanosensitive monoatomic ion channel activity"/>
    <property type="evidence" value="ECO:0007669"/>
    <property type="project" value="InterPro"/>
</dbReference>
<keyword evidence="5 7" id="KW-1133">Transmembrane helix</keyword>
<name>A0A449BG79_HAPAX</name>
<comment type="similarity">
    <text evidence="2">Belongs to the MscS (TC 1.A.23) family.</text>
</comment>
<dbReference type="Pfam" id="PF21088">
    <property type="entry name" value="MS_channel_1st"/>
    <property type="match status" value="1"/>
</dbReference>
<dbReference type="Gene3D" id="3.30.70.100">
    <property type="match status" value="1"/>
</dbReference>
<dbReference type="InterPro" id="IPR011014">
    <property type="entry name" value="MscS_channel_TM-2"/>
</dbReference>
<evidence type="ECO:0000313" key="11">
    <source>
        <dbReference type="Proteomes" id="UP000289841"/>
    </source>
</evidence>
<evidence type="ECO:0000256" key="6">
    <source>
        <dbReference type="ARBA" id="ARBA00023136"/>
    </source>
</evidence>
<evidence type="ECO:0000256" key="4">
    <source>
        <dbReference type="ARBA" id="ARBA00022692"/>
    </source>
</evidence>
<evidence type="ECO:0000259" key="9">
    <source>
        <dbReference type="Pfam" id="PF21088"/>
    </source>
</evidence>
<evidence type="ECO:0000313" key="10">
    <source>
        <dbReference type="EMBL" id="VEU81300.1"/>
    </source>
</evidence>
<dbReference type="Proteomes" id="UP000289841">
    <property type="component" value="Chromosome"/>
</dbReference>
<evidence type="ECO:0000256" key="3">
    <source>
        <dbReference type="ARBA" id="ARBA00022475"/>
    </source>
</evidence>
<reference evidence="10 11" key="1">
    <citation type="submission" date="2019-01" db="EMBL/GenBank/DDBJ databases">
        <authorList>
            <consortium name="Pathogen Informatics"/>
        </authorList>
    </citation>
    <scope>NUCLEOTIDE SEQUENCE [LARGE SCALE GENOMIC DNA]</scope>
    <source>
        <strain evidence="10 11">NCTC10138</strain>
    </source>
</reference>
<feature type="domain" description="Mechanosensitive ion channel transmembrane helices 2/3" evidence="9">
    <location>
        <begin position="75"/>
        <end position="116"/>
    </location>
</feature>
<dbReference type="EMBL" id="LR215048">
    <property type="protein sequence ID" value="VEU81300.1"/>
    <property type="molecule type" value="Genomic_DNA"/>
</dbReference>
<feature type="transmembrane region" description="Helical" evidence="7">
    <location>
        <begin position="69"/>
        <end position="91"/>
    </location>
</feature>
<evidence type="ECO:0000256" key="1">
    <source>
        <dbReference type="ARBA" id="ARBA00004651"/>
    </source>
</evidence>
<dbReference type="AlphaFoldDB" id="A0A449BG79"/>
<dbReference type="InterPro" id="IPR045276">
    <property type="entry name" value="YbiO_bact"/>
</dbReference>
<proteinExistence type="inferred from homology"/>
<feature type="transmembrane region" description="Helical" evidence="7">
    <location>
        <begin position="27"/>
        <end position="48"/>
    </location>
</feature>
<organism evidence="10 11">
    <name type="scientific">Haploplasma axanthum</name>
    <name type="common">Acholeplasma axanthum</name>
    <dbReference type="NCBI Taxonomy" id="29552"/>
    <lineage>
        <taxon>Bacteria</taxon>
        <taxon>Bacillati</taxon>
        <taxon>Mycoplasmatota</taxon>
        <taxon>Mollicutes</taxon>
        <taxon>Acholeplasmatales</taxon>
        <taxon>Acholeplasmataceae</taxon>
        <taxon>Haploplasma</taxon>
    </lineage>
</organism>
<dbReference type="InterPro" id="IPR006685">
    <property type="entry name" value="MscS_channel_2nd"/>
</dbReference>
<evidence type="ECO:0000256" key="7">
    <source>
        <dbReference type="SAM" id="Phobius"/>
    </source>
</evidence>
<dbReference type="InterPro" id="IPR023408">
    <property type="entry name" value="MscS_beta-dom_sf"/>
</dbReference>
<dbReference type="SUPFAM" id="SSF50182">
    <property type="entry name" value="Sm-like ribonucleoproteins"/>
    <property type="match status" value="1"/>
</dbReference>
<evidence type="ECO:0000256" key="2">
    <source>
        <dbReference type="ARBA" id="ARBA00008017"/>
    </source>
</evidence>
<dbReference type="Gene3D" id="1.10.287.1260">
    <property type="match status" value="1"/>
</dbReference>
<keyword evidence="3" id="KW-1003">Cell membrane</keyword>
<evidence type="ECO:0000259" key="8">
    <source>
        <dbReference type="Pfam" id="PF00924"/>
    </source>
</evidence>
<dbReference type="Gene3D" id="2.30.30.60">
    <property type="match status" value="1"/>
</dbReference>
<gene>
    <name evidence="10" type="primary">mscS</name>
    <name evidence="10" type="ORF">NCTC10138_01698</name>
</gene>
<dbReference type="PANTHER" id="PTHR30460">
    <property type="entry name" value="MODERATE CONDUCTANCE MECHANOSENSITIVE CHANNEL YBIO"/>
    <property type="match status" value="1"/>
</dbReference>
<sequence length="300" mass="34419">MNIADQIRNLIKKLFEKFITNSELVDFFAAIVMIIFWLLLASIVFKLVKRFLIKTKKYEKKETKEQMTVRRLINNIVKALFAFWIVIMILKELGIDIMPVLAGAGVLAFAVGFGAQELIKDVISGFFLIIEKTFSIGDDVEINGNVGTVTDIGIRRTKMQNWRGQVITINNGDIKTVVNQTVLFSVAIIDFKINAKFDISYINSANFKKFILDYKNSNPDIISAPETAVITSFDNGMNLRIVFKTQIRKQNAIEPDFRNKLAEHLIKNNIRFENTVFVKMEEQKWELYTMISSKKIIVNT</sequence>
<dbReference type="PANTHER" id="PTHR30460:SF0">
    <property type="entry name" value="MODERATE CONDUCTANCE MECHANOSENSITIVE CHANNEL YBIO"/>
    <property type="match status" value="1"/>
</dbReference>
<dbReference type="SUPFAM" id="SSF82861">
    <property type="entry name" value="Mechanosensitive channel protein MscS (YggB), transmembrane region"/>
    <property type="match status" value="1"/>
</dbReference>
<comment type="subcellular location">
    <subcellularLocation>
        <location evidence="1">Cell membrane</location>
        <topology evidence="1">Multi-pass membrane protein</topology>
    </subcellularLocation>
</comment>
<keyword evidence="4 7" id="KW-0812">Transmembrane</keyword>
<feature type="domain" description="Mechanosensitive ion channel MscS" evidence="8">
    <location>
        <begin position="118"/>
        <end position="180"/>
    </location>
</feature>
<keyword evidence="6 7" id="KW-0472">Membrane</keyword>
<dbReference type="InterPro" id="IPR049142">
    <property type="entry name" value="MS_channel_1st"/>
</dbReference>
<dbReference type="KEGG" id="aaxa:NCTC10138_01698"/>